<dbReference type="Proteomes" id="UP000616114">
    <property type="component" value="Unassembled WGS sequence"/>
</dbReference>
<proteinExistence type="predicted"/>
<organism evidence="3 4">
    <name type="scientific">Sediminivirga luteola</name>
    <dbReference type="NCBI Taxonomy" id="1774748"/>
    <lineage>
        <taxon>Bacteria</taxon>
        <taxon>Bacillati</taxon>
        <taxon>Actinomycetota</taxon>
        <taxon>Actinomycetes</taxon>
        <taxon>Micrococcales</taxon>
        <taxon>Brevibacteriaceae</taxon>
        <taxon>Sediminivirga</taxon>
    </lineage>
</organism>
<protein>
    <submittedName>
        <fullName evidence="3">DNA-binding protein</fullName>
    </submittedName>
</protein>
<feature type="domain" description="Helicase XPB/Ssl2 N-terminal" evidence="2">
    <location>
        <begin position="407"/>
        <end position="520"/>
    </location>
</feature>
<evidence type="ECO:0000313" key="3">
    <source>
        <dbReference type="EMBL" id="GGA03626.1"/>
    </source>
</evidence>
<dbReference type="Pfam" id="PF13625">
    <property type="entry name" value="Helicase_C_3"/>
    <property type="match status" value="1"/>
</dbReference>
<evidence type="ECO:0000256" key="1">
    <source>
        <dbReference type="SAM" id="MobiDB-lite"/>
    </source>
</evidence>
<keyword evidence="3" id="KW-0238">DNA-binding</keyword>
<feature type="region of interest" description="Disordered" evidence="1">
    <location>
        <begin position="599"/>
        <end position="619"/>
    </location>
</feature>
<evidence type="ECO:0000259" key="2">
    <source>
        <dbReference type="Pfam" id="PF13625"/>
    </source>
</evidence>
<dbReference type="GO" id="GO:0003677">
    <property type="term" value="F:DNA binding"/>
    <property type="evidence" value="ECO:0007669"/>
    <property type="project" value="UniProtKB-KW"/>
</dbReference>
<feature type="region of interest" description="Disordered" evidence="1">
    <location>
        <begin position="561"/>
        <end position="584"/>
    </location>
</feature>
<dbReference type="InterPro" id="IPR032830">
    <property type="entry name" value="XPB/Ssl2_N"/>
</dbReference>
<evidence type="ECO:0000313" key="4">
    <source>
        <dbReference type="Proteomes" id="UP000616114"/>
    </source>
</evidence>
<accession>A0A8J2TVH2</accession>
<reference evidence="3" key="2">
    <citation type="submission" date="2020-09" db="EMBL/GenBank/DDBJ databases">
        <authorList>
            <person name="Sun Q."/>
            <person name="Zhou Y."/>
        </authorList>
    </citation>
    <scope>NUCLEOTIDE SEQUENCE</scope>
    <source>
        <strain evidence="3">CGMCC 1.12785</strain>
    </source>
</reference>
<gene>
    <name evidence="3" type="ORF">GCM10011333_02950</name>
</gene>
<dbReference type="RefSeq" id="WP_188549135.1">
    <property type="nucleotide sequence ID" value="NZ_BMFY01000001.1"/>
</dbReference>
<dbReference type="AlphaFoldDB" id="A0A8J2TVH2"/>
<comment type="caution">
    <text evidence="3">The sequence shown here is derived from an EMBL/GenBank/DDBJ whole genome shotgun (WGS) entry which is preliminary data.</text>
</comment>
<reference evidence="3" key="1">
    <citation type="journal article" date="2014" name="Int. J. Syst. Evol. Microbiol.">
        <title>Complete genome sequence of Corynebacterium casei LMG S-19264T (=DSM 44701T), isolated from a smear-ripened cheese.</title>
        <authorList>
            <consortium name="US DOE Joint Genome Institute (JGI-PGF)"/>
            <person name="Walter F."/>
            <person name="Albersmeier A."/>
            <person name="Kalinowski J."/>
            <person name="Ruckert C."/>
        </authorList>
    </citation>
    <scope>NUCLEOTIDE SEQUENCE</scope>
    <source>
        <strain evidence="3">CGMCC 1.12785</strain>
    </source>
</reference>
<feature type="compositionally biased region" description="Pro residues" evidence="1">
    <location>
        <begin position="565"/>
        <end position="574"/>
    </location>
</feature>
<dbReference type="EMBL" id="BMFY01000001">
    <property type="protein sequence ID" value="GGA03626.1"/>
    <property type="molecule type" value="Genomic_DNA"/>
</dbReference>
<name>A0A8J2TVH2_9MICO</name>
<keyword evidence="4" id="KW-1185">Reference proteome</keyword>
<sequence length="681" mass="71700">MAPSRPARAQTFTAWLSGLDAGQVAAMAMRRPDTLHPLPRDLRAFTARASSRASVARAVDHLNAPELTCLLRLAEAAEDPLGSVPAEPGPALDALILLGLVWPAHPGSGPAGLSGADGEAPAHDGPPLAVRLQPEIFRVLRAEETDAQAALSGLGDVGGHDDLSGQPGPAGPPGFTPAPLPADRAAHLVAGTVTSTIGLIIALLDAIDADPPRRLRSGGMGRRDAQRLAQTLDTDQAELAFAVELAYGAALIGEDEEHWLPTRRAGEFSALAVPEQWAKLMQSWWASLRQPAGNDDVALLAPGSERAGLPGLRAEVLRELTEVPEGTVVPRAELAARLRWRRPLGFARRESLLPGVIDGAIRLGLATRPLRGDAIGCSPAGRRWSAGERNGAREEMAALLPAHTHEVLLQADLTAIVPGVPAPELRGFLTSVATPRGRGQGQIFRFTPESVTAGMHRGLTAQTILERLREWSPTGIPQPLEYLIADADRRFGRIRVGRARGYVRTEEPDELERILAQQPIGLGLQRIAPTVAISAVTPVALIQALEEIGVRAVAEQDGVPVVTTEPPPRAPEPSAPAISSGPRALPGEAVRAAAERWLAEPAEEPQEGAASAPESLAGRLQDAASAGRAVIVTAADSRGGAHQLHIVPLSVHGGRIRARRVADDAEITLVLHRVQAVRPAG</sequence>
<feature type="region of interest" description="Disordered" evidence="1">
    <location>
        <begin position="153"/>
        <end position="174"/>
    </location>
</feature>